<name>A0ACB5S4M9_9PEZI</name>
<reference evidence="1" key="1">
    <citation type="submission" date="2024-09" db="EMBL/GenBank/DDBJ databases">
        <title>Draft Genome Sequences of Neofusicoccum parvum.</title>
        <authorList>
            <person name="Ashida A."/>
            <person name="Camagna M."/>
            <person name="Tanaka A."/>
            <person name="Takemoto D."/>
        </authorList>
    </citation>
    <scope>NUCLEOTIDE SEQUENCE</scope>
    <source>
        <strain evidence="1">PPO83</strain>
    </source>
</reference>
<sequence>REMDQKAKEVHQENYQENQDLGQED</sequence>
<feature type="non-terminal residue" evidence="1">
    <location>
        <position position="1"/>
    </location>
</feature>
<dbReference type="EMBL" id="BSXG01000040">
    <property type="protein sequence ID" value="GME27687.1"/>
    <property type="molecule type" value="Genomic_DNA"/>
</dbReference>
<proteinExistence type="predicted"/>
<dbReference type="Proteomes" id="UP001165186">
    <property type="component" value="Unassembled WGS sequence"/>
</dbReference>
<protein>
    <submittedName>
        <fullName evidence="1">Uncharacterized protein</fullName>
    </submittedName>
</protein>
<evidence type="ECO:0000313" key="1">
    <source>
        <dbReference type="EMBL" id="GME27687.1"/>
    </source>
</evidence>
<organism evidence="1 2">
    <name type="scientific">Neofusicoccum parvum</name>
    <dbReference type="NCBI Taxonomy" id="310453"/>
    <lineage>
        <taxon>Eukaryota</taxon>
        <taxon>Fungi</taxon>
        <taxon>Dikarya</taxon>
        <taxon>Ascomycota</taxon>
        <taxon>Pezizomycotina</taxon>
        <taxon>Dothideomycetes</taxon>
        <taxon>Dothideomycetes incertae sedis</taxon>
        <taxon>Botryosphaeriales</taxon>
        <taxon>Botryosphaeriaceae</taxon>
        <taxon>Neofusicoccum</taxon>
    </lineage>
</organism>
<keyword evidence="2" id="KW-1185">Reference proteome</keyword>
<gene>
    <name evidence="1" type="primary">g1569</name>
    <name evidence="1" type="ORF">NpPPO83_00001569</name>
</gene>
<comment type="caution">
    <text evidence="1">The sequence shown here is derived from an EMBL/GenBank/DDBJ whole genome shotgun (WGS) entry which is preliminary data.</text>
</comment>
<evidence type="ECO:0000313" key="2">
    <source>
        <dbReference type="Proteomes" id="UP001165186"/>
    </source>
</evidence>
<accession>A0ACB5S4M9</accession>